<sequence>MKVKTHLTALASLSLMLGVSACGVDAPPPPPLPSTSPAISPLSTQDVALLQQLDSLDQVQGAIASLAVAHSNSDVVKAFATTVASDHATNRKAVAQIATAANLKTSSGLNAADQARVTAIGRLYGTAYDRVFLREVVGAGSSALNSDLKAAASSGNGNVKTLASDTTTMLTSHTNQARDLMGERTIRHHRAHIGSRR</sequence>
<dbReference type="Proteomes" id="UP000317214">
    <property type="component" value="Chromosome"/>
</dbReference>
<name>A0A4Y6V9Z2_9PROT</name>
<feature type="chain" id="PRO_5021193470" evidence="1">
    <location>
        <begin position="22"/>
        <end position="197"/>
    </location>
</feature>
<evidence type="ECO:0000259" key="2">
    <source>
        <dbReference type="Pfam" id="PF13628"/>
    </source>
</evidence>
<evidence type="ECO:0000313" key="4">
    <source>
        <dbReference type="Proteomes" id="UP000317214"/>
    </source>
</evidence>
<dbReference type="PANTHER" id="PTHR38593">
    <property type="entry name" value="BLR2558 PROTEIN"/>
    <property type="match status" value="1"/>
</dbReference>
<dbReference type="OrthoDB" id="7279051at2"/>
<dbReference type="Gene3D" id="1.20.1260.10">
    <property type="match status" value="1"/>
</dbReference>
<dbReference type="Pfam" id="PF13628">
    <property type="entry name" value="DUF4142"/>
    <property type="match status" value="1"/>
</dbReference>
<dbReference type="PROSITE" id="PS51257">
    <property type="entry name" value="PROKAR_LIPOPROTEIN"/>
    <property type="match status" value="1"/>
</dbReference>
<feature type="signal peptide" evidence="1">
    <location>
        <begin position="1"/>
        <end position="21"/>
    </location>
</feature>
<evidence type="ECO:0000313" key="3">
    <source>
        <dbReference type="EMBL" id="QDH25748.1"/>
    </source>
</evidence>
<protein>
    <submittedName>
        <fullName evidence="3">DUF4142 domain-containing protein</fullName>
    </submittedName>
</protein>
<reference evidence="3 4" key="1">
    <citation type="submission" date="2018-09" db="EMBL/GenBank/DDBJ databases">
        <title>The complete genome sequence of Neokomagataea tanensis NBRC 106556(T).</title>
        <authorList>
            <person name="Chua K.-O."/>
            <person name="See-Too W.-S."/>
            <person name="Hong K.-W."/>
            <person name="Yin W.-F."/>
            <person name="Chan K.-G."/>
        </authorList>
    </citation>
    <scope>NUCLEOTIDE SEQUENCE [LARGE SCALE GENOMIC DNA]</scope>
    <source>
        <strain evidence="4">AH13 \ NBRC 106556</strain>
    </source>
</reference>
<dbReference type="PANTHER" id="PTHR38593:SF1">
    <property type="entry name" value="BLR2558 PROTEIN"/>
    <property type="match status" value="1"/>
</dbReference>
<evidence type="ECO:0000256" key="1">
    <source>
        <dbReference type="SAM" id="SignalP"/>
    </source>
</evidence>
<keyword evidence="4" id="KW-1185">Reference proteome</keyword>
<dbReference type="EMBL" id="CP032485">
    <property type="protein sequence ID" value="QDH25748.1"/>
    <property type="molecule type" value="Genomic_DNA"/>
</dbReference>
<proteinExistence type="predicted"/>
<feature type="domain" description="DUF4142" evidence="2">
    <location>
        <begin position="45"/>
        <end position="180"/>
    </location>
</feature>
<organism evidence="3 4">
    <name type="scientific">Neokomagataea tanensis</name>
    <dbReference type="NCBI Taxonomy" id="661191"/>
    <lineage>
        <taxon>Bacteria</taxon>
        <taxon>Pseudomonadati</taxon>
        <taxon>Pseudomonadota</taxon>
        <taxon>Alphaproteobacteria</taxon>
        <taxon>Acetobacterales</taxon>
        <taxon>Acetobacteraceae</taxon>
        <taxon>Neokomagataea</taxon>
    </lineage>
</organism>
<keyword evidence="1" id="KW-0732">Signal</keyword>
<gene>
    <name evidence="3" type="ORF">D5366_01455</name>
</gene>
<dbReference type="InterPro" id="IPR012347">
    <property type="entry name" value="Ferritin-like"/>
</dbReference>
<dbReference type="KEGG" id="ntn:D5366_01455"/>
<dbReference type="RefSeq" id="WP_141491984.1">
    <property type="nucleotide sequence ID" value="NZ_CP032485.1"/>
</dbReference>
<accession>A0A4Y6V9Z2</accession>
<dbReference type="InterPro" id="IPR025419">
    <property type="entry name" value="DUF4142"/>
</dbReference>
<dbReference type="AlphaFoldDB" id="A0A4Y6V9Z2"/>